<proteinExistence type="inferred from homology"/>
<comment type="similarity">
    <text evidence="6">Belongs to the peptidase M48 family.</text>
</comment>
<keyword evidence="3 6" id="KW-0378">Hydrolase</keyword>
<keyword evidence="1 6" id="KW-0645">Protease</keyword>
<dbReference type="InterPro" id="IPR001915">
    <property type="entry name" value="Peptidase_M48"/>
</dbReference>
<keyword evidence="7" id="KW-0472">Membrane</keyword>
<keyword evidence="2" id="KW-0479">Metal-binding</keyword>
<dbReference type="GO" id="GO:0006508">
    <property type="term" value="P:proteolysis"/>
    <property type="evidence" value="ECO:0007669"/>
    <property type="project" value="UniProtKB-KW"/>
</dbReference>
<dbReference type="RefSeq" id="WP_263999702.1">
    <property type="nucleotide sequence ID" value="NZ_JACKVK010000020.1"/>
</dbReference>
<keyword evidence="10" id="KW-1185">Reference proteome</keyword>
<reference evidence="9" key="2">
    <citation type="journal article" date="2022" name="BMC Genomics">
        <title>Comparative genome analysis of mycobacteria focusing on tRNA and non-coding RNA.</title>
        <authorList>
            <person name="Behra P.R.K."/>
            <person name="Pettersson B.M.F."/>
            <person name="Ramesh M."/>
            <person name="Das S."/>
            <person name="Dasgupta S."/>
            <person name="Kirsebom L.A."/>
        </authorList>
    </citation>
    <scope>NUCLEOTIDE SEQUENCE</scope>
    <source>
        <strain evidence="9">DSM 44838</strain>
    </source>
</reference>
<keyword evidence="4 6" id="KW-0862">Zinc</keyword>
<comment type="cofactor">
    <cofactor evidence="6">
        <name>Zn(2+)</name>
        <dbReference type="ChEBI" id="CHEBI:29105"/>
    </cofactor>
    <text evidence="6">Binds 1 zinc ion per subunit.</text>
</comment>
<reference evidence="9" key="1">
    <citation type="submission" date="2020-07" db="EMBL/GenBank/DDBJ databases">
        <authorList>
            <person name="Pettersson B.M.F."/>
            <person name="Behra P.R.K."/>
            <person name="Ramesh M."/>
            <person name="Das S."/>
            <person name="Dasgupta S."/>
            <person name="Kirsebom L.A."/>
        </authorList>
    </citation>
    <scope>NUCLEOTIDE SEQUENCE</scope>
    <source>
        <strain evidence="9">DSM 44838</strain>
    </source>
</reference>
<protein>
    <submittedName>
        <fullName evidence="9">M56 family metallopeptidase</fullName>
    </submittedName>
</protein>
<gene>
    <name evidence="9" type="ORF">H7K45_29225</name>
</gene>
<feature type="transmembrane region" description="Helical" evidence="7">
    <location>
        <begin position="37"/>
        <end position="62"/>
    </location>
</feature>
<dbReference type="AlphaFoldDB" id="A0A9X2Z7Q8"/>
<dbReference type="Proteomes" id="UP001141629">
    <property type="component" value="Unassembled WGS sequence"/>
</dbReference>
<feature type="domain" description="Peptidase M48" evidence="8">
    <location>
        <begin position="126"/>
        <end position="217"/>
    </location>
</feature>
<feature type="transmembrane region" description="Helical" evidence="7">
    <location>
        <begin position="6"/>
        <end position="25"/>
    </location>
</feature>
<dbReference type="EMBL" id="JACKVK010000020">
    <property type="protein sequence ID" value="MCV7424630.1"/>
    <property type="molecule type" value="Genomic_DNA"/>
</dbReference>
<keyword evidence="5 6" id="KW-0482">Metalloprotease</keyword>
<evidence type="ECO:0000256" key="4">
    <source>
        <dbReference type="ARBA" id="ARBA00022833"/>
    </source>
</evidence>
<evidence type="ECO:0000256" key="2">
    <source>
        <dbReference type="ARBA" id="ARBA00022723"/>
    </source>
</evidence>
<dbReference type="GO" id="GO:0004222">
    <property type="term" value="F:metalloendopeptidase activity"/>
    <property type="evidence" value="ECO:0007669"/>
    <property type="project" value="InterPro"/>
</dbReference>
<comment type="caution">
    <text evidence="9">The sequence shown here is derived from an EMBL/GenBank/DDBJ whole genome shotgun (WGS) entry which is preliminary data.</text>
</comment>
<dbReference type="CDD" id="cd07326">
    <property type="entry name" value="M56_BlaR1_MecR1_like"/>
    <property type="match status" value="1"/>
</dbReference>
<feature type="transmembrane region" description="Helical" evidence="7">
    <location>
        <begin position="87"/>
        <end position="110"/>
    </location>
</feature>
<evidence type="ECO:0000256" key="6">
    <source>
        <dbReference type="RuleBase" id="RU003983"/>
    </source>
</evidence>
<feature type="transmembrane region" description="Helical" evidence="7">
    <location>
        <begin position="283"/>
        <end position="302"/>
    </location>
</feature>
<evidence type="ECO:0000313" key="10">
    <source>
        <dbReference type="Proteomes" id="UP001141629"/>
    </source>
</evidence>
<evidence type="ECO:0000256" key="5">
    <source>
        <dbReference type="ARBA" id="ARBA00023049"/>
    </source>
</evidence>
<dbReference type="GO" id="GO:0046872">
    <property type="term" value="F:metal ion binding"/>
    <property type="evidence" value="ECO:0007669"/>
    <property type="project" value="UniProtKB-KW"/>
</dbReference>
<evidence type="ECO:0000256" key="7">
    <source>
        <dbReference type="SAM" id="Phobius"/>
    </source>
</evidence>
<evidence type="ECO:0000313" key="9">
    <source>
        <dbReference type="EMBL" id="MCV7424630.1"/>
    </source>
</evidence>
<organism evidence="9 10">
    <name type="scientific">Mycobacterium yunnanensis</name>
    <dbReference type="NCBI Taxonomy" id="368477"/>
    <lineage>
        <taxon>Bacteria</taxon>
        <taxon>Bacillati</taxon>
        <taxon>Actinomycetota</taxon>
        <taxon>Actinomycetes</taxon>
        <taxon>Mycobacteriales</taxon>
        <taxon>Mycobacteriaceae</taxon>
        <taxon>Mycobacterium</taxon>
    </lineage>
</organism>
<dbReference type="Gene3D" id="3.30.2010.10">
    <property type="entry name" value="Metalloproteases ('zincins'), catalytic domain"/>
    <property type="match status" value="1"/>
</dbReference>
<sequence>MTGTVYLLIHGAAVSWLAPAPLSWLTRRGTNPRLCVAAWLTAMAAVVVSWIAAMIVVVVPLVGDGPSSSMVVLCLELLGVPERVATLGPVGTVGLLAVGLGVSTVVALGVTRTMHALRIRSAEHADAARMVGTPTAEAGVVVVSGAQRAAYCVVGRPHAIVLTTAAVAALDGPQLEAVLAHERAHLVGRHHHLLMVLRALAARLAHLPVFTRGAAAVAELLEMCADDHAARRHGPRPLVAGMLALASPAPPAGGLAVASTATAVRAHRLLEPAHRSTRWCHRAATSAVIAVTIALPVVVNLLCHH</sequence>
<name>A0A9X2Z7Q8_9MYCO</name>
<keyword evidence="7" id="KW-1133">Transmembrane helix</keyword>
<evidence type="ECO:0000256" key="3">
    <source>
        <dbReference type="ARBA" id="ARBA00022801"/>
    </source>
</evidence>
<evidence type="ECO:0000259" key="8">
    <source>
        <dbReference type="Pfam" id="PF01435"/>
    </source>
</evidence>
<keyword evidence="7" id="KW-0812">Transmembrane</keyword>
<accession>A0A9X2Z7Q8</accession>
<dbReference type="Pfam" id="PF01435">
    <property type="entry name" value="Peptidase_M48"/>
    <property type="match status" value="1"/>
</dbReference>
<evidence type="ECO:0000256" key="1">
    <source>
        <dbReference type="ARBA" id="ARBA00022670"/>
    </source>
</evidence>